<organism evidence="3 4">
    <name type="scientific">Aquilegia coerulea</name>
    <name type="common">Rocky mountain columbine</name>
    <dbReference type="NCBI Taxonomy" id="218851"/>
    <lineage>
        <taxon>Eukaryota</taxon>
        <taxon>Viridiplantae</taxon>
        <taxon>Streptophyta</taxon>
        <taxon>Embryophyta</taxon>
        <taxon>Tracheophyta</taxon>
        <taxon>Spermatophyta</taxon>
        <taxon>Magnoliopsida</taxon>
        <taxon>Ranunculales</taxon>
        <taxon>Ranunculaceae</taxon>
        <taxon>Thalictroideae</taxon>
        <taxon>Aquilegia</taxon>
    </lineage>
</organism>
<dbReference type="OrthoDB" id="642536at2759"/>
<name>A0A2G5E8D2_AQUCA</name>
<evidence type="ECO:0000313" key="3">
    <source>
        <dbReference type="EMBL" id="PIA51961.1"/>
    </source>
</evidence>
<dbReference type="InterPro" id="IPR005174">
    <property type="entry name" value="KIB1-4_b-propeller"/>
</dbReference>
<dbReference type="InterPro" id="IPR050942">
    <property type="entry name" value="F-box_BR-signaling"/>
</dbReference>
<proteinExistence type="predicted"/>
<accession>A0A2G5E8D2</accession>
<dbReference type="EMBL" id="KZ305027">
    <property type="protein sequence ID" value="PIA51961.1"/>
    <property type="molecule type" value="Genomic_DNA"/>
</dbReference>
<evidence type="ECO:0000256" key="1">
    <source>
        <dbReference type="SAM" id="MobiDB-lite"/>
    </source>
</evidence>
<feature type="domain" description="KIB1-4 beta-propeller" evidence="2">
    <location>
        <begin position="114"/>
        <end position="258"/>
    </location>
</feature>
<evidence type="ECO:0000259" key="2">
    <source>
        <dbReference type="Pfam" id="PF03478"/>
    </source>
</evidence>
<feature type="region of interest" description="Disordered" evidence="1">
    <location>
        <begin position="54"/>
        <end position="86"/>
    </location>
</feature>
<protein>
    <recommendedName>
        <fullName evidence="2">KIB1-4 beta-propeller domain-containing protein</fullName>
    </recommendedName>
</protein>
<dbReference type="Proteomes" id="UP000230069">
    <property type="component" value="Unassembled WGS sequence"/>
</dbReference>
<dbReference type="Gene3D" id="1.20.1280.50">
    <property type="match status" value="1"/>
</dbReference>
<keyword evidence="4" id="KW-1185">Reference proteome</keyword>
<gene>
    <name evidence="3" type="ORF">AQUCO_01000082v1</name>
</gene>
<evidence type="ECO:0000313" key="4">
    <source>
        <dbReference type="Proteomes" id="UP000230069"/>
    </source>
</evidence>
<dbReference type="PANTHER" id="PTHR44259">
    <property type="entry name" value="OS07G0183000 PROTEIN-RELATED"/>
    <property type="match status" value="1"/>
</dbReference>
<sequence length="287" mass="33161">MAVWSELPNDICSFIGKKLDVEADRCGFRSVCRSWRCCIPPFPRPPWLVLSESQLEQQSSEKNDRIEGEEEEKMKVNTPPPPRGFVGIGDNGEKQVVYEINLPEAHQTRLVGSTVVVCDIDQSDLHSPTASVCSETWKSTYHYRQKKYLVEWLAELLLVIKYVIDLDEDEEKEKRKELPLYGTEKFKVYKLDFINREWEEVTSLGEYCLFLGFNTSVSIFAPDYSKYLKKNCIYFTDDYTHGYLGTQTPGGLDMGVFDMEDKSIQPHYNGVSTCYYSPPLWIIPNPR</sequence>
<reference evidence="3 4" key="1">
    <citation type="submission" date="2017-09" db="EMBL/GenBank/DDBJ databases">
        <title>WGS assembly of Aquilegia coerulea Goldsmith.</title>
        <authorList>
            <person name="Hodges S."/>
            <person name="Kramer E."/>
            <person name="Nordborg M."/>
            <person name="Tomkins J."/>
            <person name="Borevitz J."/>
            <person name="Derieg N."/>
            <person name="Yan J."/>
            <person name="Mihaltcheva S."/>
            <person name="Hayes R.D."/>
            <person name="Rokhsar D."/>
        </authorList>
    </citation>
    <scope>NUCLEOTIDE SEQUENCE [LARGE SCALE GENOMIC DNA]</scope>
    <source>
        <strain evidence="4">cv. Goldsmith</strain>
    </source>
</reference>
<dbReference type="Pfam" id="PF03478">
    <property type="entry name" value="Beta-prop_KIB1-4"/>
    <property type="match status" value="1"/>
</dbReference>
<dbReference type="AlphaFoldDB" id="A0A2G5E8D2"/>